<evidence type="ECO:0000256" key="6">
    <source>
        <dbReference type="ARBA" id="ARBA00034000"/>
    </source>
</evidence>
<name>A0A544TG98_9BACI</name>
<dbReference type="GO" id="GO:0005886">
    <property type="term" value="C:plasma membrane"/>
    <property type="evidence" value="ECO:0007669"/>
    <property type="project" value="TreeGrafter"/>
</dbReference>
<dbReference type="Gene3D" id="3.30.70.2110">
    <property type="match status" value="1"/>
</dbReference>
<dbReference type="InterPro" id="IPR005543">
    <property type="entry name" value="PASTA_dom"/>
</dbReference>
<dbReference type="EC" id="3.4.16.4" evidence="4"/>
<dbReference type="AlphaFoldDB" id="A0A544TG98"/>
<comment type="similarity">
    <text evidence="3">Belongs to the transpeptidase family.</text>
</comment>
<proteinExistence type="inferred from homology"/>
<comment type="caution">
    <text evidence="9">The sequence shown here is derived from an EMBL/GenBank/DDBJ whole genome shotgun (WGS) entry which is preliminary data.</text>
</comment>
<protein>
    <recommendedName>
        <fullName evidence="4">serine-type D-Ala-D-Ala carboxypeptidase</fullName>
        <ecNumber evidence="4">3.4.16.4</ecNumber>
    </recommendedName>
</protein>
<reference evidence="9 10" key="1">
    <citation type="submission" date="2019-06" db="EMBL/GenBank/DDBJ databases">
        <title>Psychrobacillus vulpis sp. nov., a new species isolated from feces of a red fox that inhabits in The Tablas de Daimiel Natural Park, Albacete, Spain.</title>
        <authorList>
            <person name="Rodriguez M."/>
            <person name="Reina J.C."/>
            <person name="Bejar V."/>
            <person name="Llamas I."/>
        </authorList>
    </citation>
    <scope>NUCLEOTIDE SEQUENCE [LARGE SCALE GENOMIC DNA]</scope>
    <source>
        <strain evidence="9 10">Z8</strain>
    </source>
</reference>
<evidence type="ECO:0000313" key="10">
    <source>
        <dbReference type="Proteomes" id="UP000316626"/>
    </source>
</evidence>
<gene>
    <name evidence="9" type="ORF">FG384_18635</name>
</gene>
<dbReference type="InterPro" id="IPR012338">
    <property type="entry name" value="Beta-lactam/transpept-like"/>
</dbReference>
<dbReference type="GO" id="GO:0008658">
    <property type="term" value="F:penicillin binding"/>
    <property type="evidence" value="ECO:0007669"/>
    <property type="project" value="InterPro"/>
</dbReference>
<dbReference type="InterPro" id="IPR001460">
    <property type="entry name" value="PCN-bd_Tpept"/>
</dbReference>
<feature type="domain" description="PASTA" evidence="8">
    <location>
        <begin position="641"/>
        <end position="700"/>
    </location>
</feature>
<evidence type="ECO:0000256" key="1">
    <source>
        <dbReference type="ARBA" id="ARBA00004370"/>
    </source>
</evidence>
<dbReference type="CDD" id="cd06575">
    <property type="entry name" value="PASTA_Pbp2x-like_2"/>
    <property type="match status" value="1"/>
</dbReference>
<dbReference type="GO" id="GO:0009252">
    <property type="term" value="P:peptidoglycan biosynthetic process"/>
    <property type="evidence" value="ECO:0007669"/>
    <property type="project" value="UniProtKB-UniPathway"/>
</dbReference>
<organism evidence="9 10">
    <name type="scientific">Psychrobacillus vulpis</name>
    <dbReference type="NCBI Taxonomy" id="2325572"/>
    <lineage>
        <taxon>Bacteria</taxon>
        <taxon>Bacillati</taxon>
        <taxon>Bacillota</taxon>
        <taxon>Bacilli</taxon>
        <taxon>Bacillales</taxon>
        <taxon>Bacillaceae</taxon>
        <taxon>Psychrobacillus</taxon>
    </lineage>
</organism>
<dbReference type="SMART" id="SM00740">
    <property type="entry name" value="PASTA"/>
    <property type="match status" value="2"/>
</dbReference>
<dbReference type="InterPro" id="IPR005311">
    <property type="entry name" value="PBP_dimer"/>
</dbReference>
<dbReference type="Pfam" id="PF03793">
    <property type="entry name" value="PASTA"/>
    <property type="match status" value="1"/>
</dbReference>
<dbReference type="GO" id="GO:0009002">
    <property type="term" value="F:serine-type D-Ala-D-Ala carboxypeptidase activity"/>
    <property type="evidence" value="ECO:0007669"/>
    <property type="project" value="UniProtKB-EC"/>
</dbReference>
<dbReference type="Pfam" id="PF00905">
    <property type="entry name" value="Transpeptidase"/>
    <property type="match status" value="1"/>
</dbReference>
<dbReference type="UniPathway" id="UPA00219"/>
<evidence type="ECO:0000256" key="3">
    <source>
        <dbReference type="ARBA" id="ARBA00007171"/>
    </source>
</evidence>
<dbReference type="SUPFAM" id="SSF54184">
    <property type="entry name" value="Penicillin-binding protein 2x (pbp-2x), c-terminal domain"/>
    <property type="match status" value="2"/>
</dbReference>
<dbReference type="CDD" id="cd06576">
    <property type="entry name" value="PASTA_Pbp2x-like_1"/>
    <property type="match status" value="1"/>
</dbReference>
<comment type="subcellular location">
    <subcellularLocation>
        <location evidence="1">Membrane</location>
    </subcellularLocation>
</comment>
<dbReference type="SUPFAM" id="SSF56601">
    <property type="entry name" value="beta-lactamase/transpeptidase-like"/>
    <property type="match status" value="1"/>
</dbReference>
<accession>A0A544TG98</accession>
<evidence type="ECO:0000256" key="2">
    <source>
        <dbReference type="ARBA" id="ARBA00004752"/>
    </source>
</evidence>
<dbReference type="PANTHER" id="PTHR30627">
    <property type="entry name" value="PEPTIDOGLYCAN D,D-TRANSPEPTIDASE"/>
    <property type="match status" value="1"/>
</dbReference>
<feature type="compositionally biased region" description="Low complexity" evidence="7">
    <location>
        <begin position="701"/>
        <end position="722"/>
    </location>
</feature>
<dbReference type="InterPro" id="IPR050515">
    <property type="entry name" value="Beta-lactam/transpept"/>
</dbReference>
<dbReference type="InterPro" id="IPR036138">
    <property type="entry name" value="PBP_dimer_sf"/>
</dbReference>
<keyword evidence="10" id="KW-1185">Reference proteome</keyword>
<dbReference type="OrthoDB" id="9804124at2"/>
<evidence type="ECO:0000256" key="5">
    <source>
        <dbReference type="ARBA" id="ARBA00023136"/>
    </source>
</evidence>
<evidence type="ECO:0000259" key="8">
    <source>
        <dbReference type="PROSITE" id="PS51178"/>
    </source>
</evidence>
<dbReference type="PROSITE" id="PS51178">
    <property type="entry name" value="PASTA"/>
    <property type="match status" value="1"/>
</dbReference>
<evidence type="ECO:0000256" key="4">
    <source>
        <dbReference type="ARBA" id="ARBA00012448"/>
    </source>
</evidence>
<dbReference type="Gene3D" id="3.90.1310.10">
    <property type="entry name" value="Penicillin-binding protein 2a (Domain 2)"/>
    <property type="match status" value="1"/>
</dbReference>
<comment type="catalytic activity">
    <reaction evidence="6">
        <text>Preferential cleavage: (Ac)2-L-Lys-D-Ala-|-D-Ala. Also transpeptidation of peptidyl-alanyl moieties that are N-acyl substituents of D-alanine.</text>
        <dbReference type="EC" id="3.4.16.4"/>
    </reaction>
</comment>
<comment type="pathway">
    <text evidence="2">Cell wall biogenesis; peptidoglycan biosynthesis.</text>
</comment>
<evidence type="ECO:0000256" key="7">
    <source>
        <dbReference type="SAM" id="MobiDB-lite"/>
    </source>
</evidence>
<dbReference type="GO" id="GO:0071555">
    <property type="term" value="P:cell wall organization"/>
    <property type="evidence" value="ECO:0007669"/>
    <property type="project" value="TreeGrafter"/>
</dbReference>
<dbReference type="Pfam" id="PF03717">
    <property type="entry name" value="PBP_dimer"/>
    <property type="match status" value="1"/>
</dbReference>
<dbReference type="Proteomes" id="UP000316626">
    <property type="component" value="Unassembled WGS sequence"/>
</dbReference>
<feature type="region of interest" description="Disordered" evidence="7">
    <location>
        <begin position="700"/>
        <end position="722"/>
    </location>
</feature>
<dbReference type="SUPFAM" id="SSF56519">
    <property type="entry name" value="Penicillin binding protein dimerisation domain"/>
    <property type="match status" value="1"/>
</dbReference>
<dbReference type="PANTHER" id="PTHR30627:SF26">
    <property type="entry name" value="PENICILLIN-BINDING PROTEIN 2B"/>
    <property type="match status" value="1"/>
</dbReference>
<dbReference type="Gene3D" id="2.20.70.70">
    <property type="match status" value="1"/>
</dbReference>
<dbReference type="EMBL" id="VDGI01000033">
    <property type="protein sequence ID" value="TQR16471.1"/>
    <property type="molecule type" value="Genomic_DNA"/>
</dbReference>
<keyword evidence="5" id="KW-0472">Membrane</keyword>
<evidence type="ECO:0000313" key="9">
    <source>
        <dbReference type="EMBL" id="TQR16471.1"/>
    </source>
</evidence>
<dbReference type="Gene3D" id="3.40.710.10">
    <property type="entry name" value="DD-peptidase/beta-lactamase superfamily"/>
    <property type="match status" value="1"/>
</dbReference>
<dbReference type="RefSeq" id="WP_142644193.1">
    <property type="nucleotide sequence ID" value="NZ_VDGI01000033.1"/>
</dbReference>
<sequence length="722" mass="79958">MFLLYGGLFFILLSRFLFIQVTGTAEGQELSTKAESKYSREQFLQASRGKIIDRNGDIIVEDTLSYKMIAVISPEATNNSKTPRHVIDPEKTAQVLSEYIDMTEEEIIDLLNKSIKAEKYQVEFGKAGRDISHKVMNEIKSHKLPGVIFIQDMKRLYPNGQFASHLIGFALKEEQEDGETIPVGKMGLEYIYDKELTGSPGKVEFKSDTKGFLLPNAEKMVTEPQDGDNIYLTIDTTIQNFLEDAMNKAQEKYNPERMTAIVANPKTGEILAMSQRPTFEPNTRNGLSTNWLNEATEQTIEPGSTMKIFTLASAIEEGVWDPNATFKSGSYKVHDRTIRDHNVYGWGEISYLEGFQRSSNVSMAYLLNRIGDETFIEYIHRFGFGEKTGIDLPNEASGTVSDQYPINRVTTTYGQGTTVTPIQLVQAMTSIANKGKMMQPYVIDKIVNPNTGEVVLDHKPTEKESPISAKTADQVKEILASTVTSEHGTGKRFKLNEYTTAGKTGTAQIAKPGGGYYWGRKLFLYSFLGMAPVEDPQLIVYVAVHKPDLEDTEVGSAPVSDIFNSVTENSLKYLNIQPENLEVSAPIKMPNTVGKNVIESQRSLEAQGLKTVVVGQSENVLEQFPTAGTSILSSGTVFLKGEGEIQLPNFSGWSKRNLLIYKSISNIPIEIIGEGFVTSQSLTAGSVVSDNTPVVVRLSTPEETQTTIPPEEGENMEMPPQD</sequence>